<dbReference type="GO" id="GO:0015344">
    <property type="term" value="F:siderophore uptake transmembrane transporter activity"/>
    <property type="evidence" value="ECO:0007669"/>
    <property type="project" value="TreeGrafter"/>
</dbReference>
<dbReference type="InterPro" id="IPR036942">
    <property type="entry name" value="Beta-barrel_TonB_sf"/>
</dbReference>
<name>A0A4Y9IM02_9BACT</name>
<gene>
    <name evidence="14" type="ORF">E4T88_13525</name>
</gene>
<keyword evidence="7 10" id="KW-0472">Membrane</keyword>
<evidence type="ECO:0000256" key="3">
    <source>
        <dbReference type="ARBA" id="ARBA00022452"/>
    </source>
</evidence>
<dbReference type="SUPFAM" id="SSF56935">
    <property type="entry name" value="Porins"/>
    <property type="match status" value="1"/>
</dbReference>
<evidence type="ECO:0000259" key="12">
    <source>
        <dbReference type="Pfam" id="PF00593"/>
    </source>
</evidence>
<keyword evidence="6 11" id="KW-0798">TonB box</keyword>
<comment type="caution">
    <text evidence="14">The sequence shown here is derived from an EMBL/GenBank/DDBJ whole genome shotgun (WGS) entry which is preliminary data.</text>
</comment>
<dbReference type="GO" id="GO:0044718">
    <property type="term" value="P:siderophore transmembrane transport"/>
    <property type="evidence" value="ECO:0007669"/>
    <property type="project" value="TreeGrafter"/>
</dbReference>
<evidence type="ECO:0000313" key="15">
    <source>
        <dbReference type="Proteomes" id="UP000298285"/>
    </source>
</evidence>
<evidence type="ECO:0000256" key="5">
    <source>
        <dbReference type="ARBA" id="ARBA00022729"/>
    </source>
</evidence>
<dbReference type="AlphaFoldDB" id="A0A4Y9IM02"/>
<evidence type="ECO:0000256" key="6">
    <source>
        <dbReference type="ARBA" id="ARBA00023077"/>
    </source>
</evidence>
<feature type="domain" description="TonB-dependent receptor plug" evidence="13">
    <location>
        <begin position="111"/>
        <end position="215"/>
    </location>
</feature>
<dbReference type="Gene3D" id="2.170.130.10">
    <property type="entry name" value="TonB-dependent receptor, plug domain"/>
    <property type="match status" value="1"/>
</dbReference>
<accession>A0A4Y9IM02</accession>
<keyword evidence="9 10" id="KW-0998">Cell outer membrane</keyword>
<dbReference type="InterPro" id="IPR008969">
    <property type="entry name" value="CarboxyPept-like_regulatory"/>
</dbReference>
<dbReference type="Gene3D" id="2.40.170.20">
    <property type="entry name" value="TonB-dependent receptor, beta-barrel domain"/>
    <property type="match status" value="1"/>
</dbReference>
<proteinExistence type="inferred from homology"/>
<dbReference type="InterPro" id="IPR012910">
    <property type="entry name" value="Plug_dom"/>
</dbReference>
<dbReference type="Pfam" id="PF00593">
    <property type="entry name" value="TonB_dep_Rec_b-barrel"/>
    <property type="match status" value="1"/>
</dbReference>
<dbReference type="SUPFAM" id="SSF49464">
    <property type="entry name" value="Carboxypeptidase regulatory domain-like"/>
    <property type="match status" value="1"/>
</dbReference>
<evidence type="ECO:0000256" key="10">
    <source>
        <dbReference type="PROSITE-ProRule" id="PRU01360"/>
    </source>
</evidence>
<evidence type="ECO:0000256" key="7">
    <source>
        <dbReference type="ARBA" id="ARBA00023136"/>
    </source>
</evidence>
<dbReference type="InterPro" id="IPR037066">
    <property type="entry name" value="Plug_dom_sf"/>
</dbReference>
<dbReference type="CDD" id="cd01347">
    <property type="entry name" value="ligand_gated_channel"/>
    <property type="match status" value="1"/>
</dbReference>
<reference evidence="14 15" key="1">
    <citation type="submission" date="2019-03" db="EMBL/GenBank/DDBJ databases">
        <title>Diversity of the mouse oral microbiome.</title>
        <authorList>
            <person name="Joseph S."/>
            <person name="Aduse-Opoku J."/>
            <person name="Curtis M."/>
            <person name="Wade W."/>
            <person name="Hashim A."/>
        </authorList>
    </citation>
    <scope>NUCLEOTIDE SEQUENCE [LARGE SCALE GENOMIC DNA]</scope>
    <source>
        <strain evidence="14 15">P11</strain>
    </source>
</reference>
<evidence type="ECO:0000259" key="13">
    <source>
        <dbReference type="Pfam" id="PF07715"/>
    </source>
</evidence>
<feature type="domain" description="TonB-dependent receptor-like beta-barrel" evidence="12">
    <location>
        <begin position="333"/>
        <end position="681"/>
    </location>
</feature>
<dbReference type="InterPro" id="IPR039426">
    <property type="entry name" value="TonB-dep_rcpt-like"/>
</dbReference>
<dbReference type="Gene3D" id="2.60.40.1120">
    <property type="entry name" value="Carboxypeptidase-like, regulatory domain"/>
    <property type="match status" value="1"/>
</dbReference>
<keyword evidence="5" id="KW-0732">Signal</keyword>
<evidence type="ECO:0000313" key="14">
    <source>
        <dbReference type="EMBL" id="TFU88969.1"/>
    </source>
</evidence>
<evidence type="ECO:0000256" key="2">
    <source>
        <dbReference type="ARBA" id="ARBA00022448"/>
    </source>
</evidence>
<dbReference type="OrthoDB" id="9764669at2"/>
<dbReference type="PROSITE" id="PS52016">
    <property type="entry name" value="TONB_DEPENDENT_REC_3"/>
    <property type="match status" value="1"/>
</dbReference>
<evidence type="ECO:0000256" key="8">
    <source>
        <dbReference type="ARBA" id="ARBA00023170"/>
    </source>
</evidence>
<sequence>MLTALLCCIASISFAQLSLRGRVVDENEKPIAGASVWIEYTTIGTSTDLKGEFSLEKVPEGNNLLRISALDYNGARETINRSNDNILIRMKHSPLKLNEVVVTGTGTINKLKSSPVAIDVISQRELQNTNIPTFENAMIALNPSMSFTPNAMGSYMQLNGLSNRYILVLVDGKKLGGDVGGNVDLNRIDMGNIKRIEVLKGAASSLYGSDAIAGVINIITNKPKDLVNFSTETRFSEYGQFTQNANLYLNVGGFSSSTSFQRNQANGWQLNKKEIINDKEVDTDKQAMLRFYSDVFSQRFGYKATKELSMYVEGSLFDKKFKRPVSAYGFDMKYVDYSFGAGAKYLLKNNGLITLDWNTDRFEYFKAYLKETKDKNGVTFMPGDEEFVRRQKYNNINLKGTFNAGKFNKVTVGSEYKVDNLYAPADSIGGSRNVYTLAFYAQDEINLFGKLNIVPGVRYIYNETFKNRVTPKVSAMYTLHDFNFRVSYATGFKTPELKQLFMKTEVTSKGKTTLSVGNKDLKPESSNYYSVNAEYIKDFLSLAVTGYINNLKNKIDTYEIELTPEEIAEGYNKKSSYHNIGRSRIQGVDFTFNSYLGYNLTLGGGYSYVNAKDLDTGKRLQRISRHTGNVNLNWFKDFGLFKSNFNLNGRLQSRRYYDDGDDARAYQLWNFATRHTFKSINGLVFEPGLGIENIFDFVDDKPFNRNYATLSPGRTFYASLKIKFSK</sequence>
<organism evidence="14 15">
    <name type="scientific">Dysgonomonas mossii</name>
    <dbReference type="NCBI Taxonomy" id="163665"/>
    <lineage>
        <taxon>Bacteria</taxon>
        <taxon>Pseudomonadati</taxon>
        <taxon>Bacteroidota</taxon>
        <taxon>Bacteroidia</taxon>
        <taxon>Bacteroidales</taxon>
        <taxon>Dysgonomonadaceae</taxon>
        <taxon>Dysgonomonas</taxon>
    </lineage>
</organism>
<keyword evidence="3 10" id="KW-1134">Transmembrane beta strand</keyword>
<dbReference type="PANTHER" id="PTHR30069">
    <property type="entry name" value="TONB-DEPENDENT OUTER MEMBRANE RECEPTOR"/>
    <property type="match status" value="1"/>
</dbReference>
<dbReference type="PANTHER" id="PTHR30069:SF29">
    <property type="entry name" value="HEMOGLOBIN AND HEMOGLOBIN-HAPTOGLOBIN-BINDING PROTEIN 1-RELATED"/>
    <property type="match status" value="1"/>
</dbReference>
<dbReference type="EMBL" id="SPPK01000004">
    <property type="protein sequence ID" value="TFU88969.1"/>
    <property type="molecule type" value="Genomic_DNA"/>
</dbReference>
<evidence type="ECO:0000256" key="11">
    <source>
        <dbReference type="RuleBase" id="RU003357"/>
    </source>
</evidence>
<dbReference type="Pfam" id="PF07715">
    <property type="entry name" value="Plug"/>
    <property type="match status" value="1"/>
</dbReference>
<protein>
    <submittedName>
        <fullName evidence="14">TonB-dependent receptor</fullName>
    </submittedName>
</protein>
<keyword evidence="2 10" id="KW-0813">Transport</keyword>
<dbReference type="GO" id="GO:0009279">
    <property type="term" value="C:cell outer membrane"/>
    <property type="evidence" value="ECO:0007669"/>
    <property type="project" value="UniProtKB-SubCell"/>
</dbReference>
<comment type="similarity">
    <text evidence="10 11">Belongs to the TonB-dependent receptor family.</text>
</comment>
<dbReference type="Proteomes" id="UP000298285">
    <property type="component" value="Unassembled WGS sequence"/>
</dbReference>
<evidence type="ECO:0000256" key="9">
    <source>
        <dbReference type="ARBA" id="ARBA00023237"/>
    </source>
</evidence>
<comment type="subcellular location">
    <subcellularLocation>
        <location evidence="1 10">Cell outer membrane</location>
        <topology evidence="1 10">Multi-pass membrane protein</topology>
    </subcellularLocation>
</comment>
<dbReference type="Pfam" id="PF13715">
    <property type="entry name" value="CarbopepD_reg_2"/>
    <property type="match status" value="1"/>
</dbReference>
<evidence type="ECO:0000256" key="1">
    <source>
        <dbReference type="ARBA" id="ARBA00004571"/>
    </source>
</evidence>
<evidence type="ECO:0000256" key="4">
    <source>
        <dbReference type="ARBA" id="ARBA00022692"/>
    </source>
</evidence>
<keyword evidence="4 10" id="KW-0812">Transmembrane</keyword>
<keyword evidence="8 14" id="KW-0675">Receptor</keyword>
<dbReference type="InterPro" id="IPR000531">
    <property type="entry name" value="Beta-barrel_TonB"/>
</dbReference>